<dbReference type="Proteomes" id="UP000027195">
    <property type="component" value="Unassembled WGS sequence"/>
</dbReference>
<sequence length="445" mass="48521">MARQDENASIRPIIRILLDKTLVQEAYSPPNPIKMIKASDHKSANPDRSQSAPSKRSKLLPQPETESNDASGDPTGGGESDEEETEPRVENPSTNIRGDLEKIISSANESFKGSYHFEDQCDAPNPTLRLTAGNIGTIGLPLAEVAAKQIMKHSKQVSFAPGERSAAGKKTRDTWDMDGELIMSLQVKFDNPRWDSFISNLAMQVYMGLGIKFSASKPKIELYKLLLYGAGSHFLPHQYTEKAEGIFATMIVTLPSAFTGGAIHLSHAGLPAVIDSSADSLLSTSVAAWYTGVTHEFKPVISGYRLALSYNLIHTTDAPRPSLPATYGPLTELRHVLLSWKQGGHSGPRKIICLLQEMYYSATALRDSKGADAHLVSFLGAVAKELGFKLGMAKAQLTLSGAACDSGDYRGCAYDYYDSDEDEDDDVEFAEDPDRDMKITKLVDL</sequence>
<dbReference type="Gene3D" id="2.60.120.620">
    <property type="entry name" value="q2cbj1_9rhob like domain"/>
    <property type="match status" value="1"/>
</dbReference>
<evidence type="ECO:0000256" key="1">
    <source>
        <dbReference type="SAM" id="MobiDB-lite"/>
    </source>
</evidence>
<accession>A0A067MUU0</accession>
<dbReference type="AlphaFoldDB" id="A0A067MUU0"/>
<dbReference type="HOGENOM" id="CLU_007520_2_2_1"/>
<organism evidence="2 3">
    <name type="scientific">Botryobasidium botryosum (strain FD-172 SS1)</name>
    <dbReference type="NCBI Taxonomy" id="930990"/>
    <lineage>
        <taxon>Eukaryota</taxon>
        <taxon>Fungi</taxon>
        <taxon>Dikarya</taxon>
        <taxon>Basidiomycota</taxon>
        <taxon>Agaricomycotina</taxon>
        <taxon>Agaricomycetes</taxon>
        <taxon>Cantharellales</taxon>
        <taxon>Botryobasidiaceae</taxon>
        <taxon>Botryobasidium</taxon>
    </lineage>
</organism>
<evidence type="ECO:0000313" key="2">
    <source>
        <dbReference type="EMBL" id="KDQ15306.1"/>
    </source>
</evidence>
<feature type="region of interest" description="Disordered" evidence="1">
    <location>
        <begin position="31"/>
        <end position="100"/>
    </location>
</feature>
<evidence type="ECO:0000313" key="3">
    <source>
        <dbReference type="Proteomes" id="UP000027195"/>
    </source>
</evidence>
<dbReference type="EMBL" id="KL198033">
    <property type="protein sequence ID" value="KDQ15306.1"/>
    <property type="molecule type" value="Genomic_DNA"/>
</dbReference>
<name>A0A067MUU0_BOTB1</name>
<gene>
    <name evidence="2" type="ORF">BOTBODRAFT_174147</name>
</gene>
<evidence type="ECO:0008006" key="4">
    <source>
        <dbReference type="Google" id="ProtNLM"/>
    </source>
</evidence>
<dbReference type="OrthoDB" id="124582at2759"/>
<dbReference type="PANTHER" id="PTHR33099">
    <property type="entry name" value="FE2OG DIOXYGENASE DOMAIN-CONTAINING PROTEIN"/>
    <property type="match status" value="1"/>
</dbReference>
<reference evidence="3" key="1">
    <citation type="journal article" date="2014" name="Proc. Natl. Acad. Sci. U.S.A.">
        <title>Extensive sampling of basidiomycete genomes demonstrates inadequacy of the white-rot/brown-rot paradigm for wood decay fungi.</title>
        <authorList>
            <person name="Riley R."/>
            <person name="Salamov A.A."/>
            <person name="Brown D.W."/>
            <person name="Nagy L.G."/>
            <person name="Floudas D."/>
            <person name="Held B.W."/>
            <person name="Levasseur A."/>
            <person name="Lombard V."/>
            <person name="Morin E."/>
            <person name="Otillar R."/>
            <person name="Lindquist E.A."/>
            <person name="Sun H."/>
            <person name="LaButti K.M."/>
            <person name="Schmutz J."/>
            <person name="Jabbour D."/>
            <person name="Luo H."/>
            <person name="Baker S.E."/>
            <person name="Pisabarro A.G."/>
            <person name="Walton J.D."/>
            <person name="Blanchette R.A."/>
            <person name="Henrissat B."/>
            <person name="Martin F."/>
            <person name="Cullen D."/>
            <person name="Hibbett D.S."/>
            <person name="Grigoriev I.V."/>
        </authorList>
    </citation>
    <scope>NUCLEOTIDE SEQUENCE [LARGE SCALE GENOMIC DNA]</scope>
    <source>
        <strain evidence="3">FD-172 SS1</strain>
    </source>
</reference>
<proteinExistence type="predicted"/>
<dbReference type="PANTHER" id="PTHR33099:SF13">
    <property type="entry name" value="F-BOX DOMAIN-CONTAINING PROTEIN-RELATED"/>
    <property type="match status" value="1"/>
</dbReference>
<keyword evidence="3" id="KW-1185">Reference proteome</keyword>
<protein>
    <recommendedName>
        <fullName evidence="4">Fe2OG dioxygenase domain-containing protein</fullName>
    </recommendedName>
</protein>
<dbReference type="InParanoid" id="A0A067MUU0"/>